<reference evidence="2" key="1">
    <citation type="submission" date="2022-11" db="UniProtKB">
        <authorList>
            <consortium name="WormBaseParasite"/>
        </authorList>
    </citation>
    <scope>IDENTIFICATION</scope>
</reference>
<dbReference type="WBParaSite" id="ACRNAN_Path_454.g1730.t1">
    <property type="protein sequence ID" value="ACRNAN_Path_454.g1730.t1"/>
    <property type="gene ID" value="ACRNAN_Path_454.g1730"/>
</dbReference>
<evidence type="ECO:0000313" key="2">
    <source>
        <dbReference type="WBParaSite" id="ACRNAN_Path_454.g1730.t1"/>
    </source>
</evidence>
<keyword evidence="1" id="KW-1185">Reference proteome</keyword>
<dbReference type="Proteomes" id="UP000887540">
    <property type="component" value="Unplaced"/>
</dbReference>
<evidence type="ECO:0000313" key="1">
    <source>
        <dbReference type="Proteomes" id="UP000887540"/>
    </source>
</evidence>
<organism evidence="1 2">
    <name type="scientific">Acrobeloides nanus</name>
    <dbReference type="NCBI Taxonomy" id="290746"/>
    <lineage>
        <taxon>Eukaryota</taxon>
        <taxon>Metazoa</taxon>
        <taxon>Ecdysozoa</taxon>
        <taxon>Nematoda</taxon>
        <taxon>Chromadorea</taxon>
        <taxon>Rhabditida</taxon>
        <taxon>Tylenchina</taxon>
        <taxon>Cephalobomorpha</taxon>
        <taxon>Cephaloboidea</taxon>
        <taxon>Cephalobidae</taxon>
        <taxon>Acrobeloides</taxon>
    </lineage>
</organism>
<dbReference type="AlphaFoldDB" id="A0A914C795"/>
<protein>
    <submittedName>
        <fullName evidence="2">ShKT domain-containing protein</fullName>
    </submittedName>
</protein>
<proteinExistence type="predicted"/>
<sequence>MLFMWDYSYAEPKSKTRNWQQIFTTTQRPRPSFPGFPTKYPPCCGDLISAVACKRLKFNNPQHFQDRCETDPDFSLIQCCHTCGLEEAPERHQKFFADGERSKNCFDRHEIQFCEHFLERTDFWGPTKWSCSGENAHLAFRICRKTCGYCKPDLYDAPGGGTYKPTACGSIPEPRSFLTEV</sequence>
<dbReference type="PANTHER" id="PTHR35017:SF1">
    <property type="entry name" value="SHKT DOMAIN-CONTAINING PROTEIN"/>
    <property type="match status" value="1"/>
</dbReference>
<dbReference type="PANTHER" id="PTHR35017">
    <property type="entry name" value="PROTEIN CBG16223-RELATED"/>
    <property type="match status" value="1"/>
</dbReference>
<name>A0A914C795_9BILA</name>
<accession>A0A914C795</accession>